<dbReference type="SUPFAM" id="SSF53187">
    <property type="entry name" value="Zn-dependent exopeptidases"/>
    <property type="match status" value="1"/>
</dbReference>
<dbReference type="CDD" id="cd03888">
    <property type="entry name" value="M20_PepV"/>
    <property type="match status" value="1"/>
</dbReference>
<evidence type="ECO:0000256" key="4">
    <source>
        <dbReference type="ARBA" id="ARBA00022723"/>
    </source>
</evidence>
<evidence type="ECO:0000313" key="10">
    <source>
        <dbReference type="EMBL" id="MBF8436597.1"/>
    </source>
</evidence>
<accession>A0A931APM0</accession>
<dbReference type="RefSeq" id="WP_270453501.1">
    <property type="nucleotide sequence ID" value="NZ_JADPIE010000003.1"/>
</dbReference>
<sequence length="470" mass="51973">MSKEKIREQCKNYQDDIIDSLRDILQYNSIQEDPEPGQPFGEEVDKCLNRTLEIADDLGFKTGNIDGYAGYAEIGEGEEMLGILCHLDIVPAGDDWSYPPFAGKIVDGKMYGRGTLDNKGPAIASLYAMKVIQDLDIKLNKRVRLILGCNEESGWEGINYYKEHAEMPEIAFSPDAKFPVIHAEKGILIFNLNKELAKQDNTETGRFTLKSITGGNAPNMVPDRAKAILEGEFDYLSNELDKYNNSWNGELNLTKLDQGLELVAKGISAHGSMPQDGLNAISHLINFLVNLDITEDSKAEFLNQYAELIGLNYFGENIGCQMSDEVSGPLIFNVGQVELDDEKAKVVVNIRYPVQSSAEEVFTGMEAKLKSTGWKLEKGEHKEPLYVEKDSELVKSLMKVYQEETGDHDATPIAIGGGTYARAVEKAVAFGPLFPGQPELAHQKDEYIGVDDLIRNTVIYANAIAALASN</sequence>
<dbReference type="InterPro" id="IPR010964">
    <property type="entry name" value="M20A_pepV-rel"/>
</dbReference>
<dbReference type="GO" id="GO:0008777">
    <property type="term" value="F:acetylornithine deacetylase activity"/>
    <property type="evidence" value="ECO:0007669"/>
    <property type="project" value="TreeGrafter"/>
</dbReference>
<feature type="domain" description="Peptidase M20 dimerisation" evidence="9">
    <location>
        <begin position="260"/>
        <end position="371"/>
    </location>
</feature>
<evidence type="ECO:0000256" key="5">
    <source>
        <dbReference type="ARBA" id="ARBA00022801"/>
    </source>
</evidence>
<dbReference type="NCBIfam" id="TIGR01887">
    <property type="entry name" value="dipeptidaselike"/>
    <property type="match status" value="1"/>
</dbReference>
<reference evidence="10" key="1">
    <citation type="submission" date="2020-11" db="EMBL/GenBank/DDBJ databases">
        <title>Halonatronomonas betainensis gen. nov., sp. nov. a novel haloalkaliphilic representative of the family Halanaerobiacae capable of betaine degradation.</title>
        <authorList>
            <person name="Boltyanskaya Y."/>
            <person name="Kevbrin V."/>
            <person name="Detkova E."/>
            <person name="Grouzdev D.S."/>
            <person name="Koziaeva V."/>
            <person name="Zhilina T."/>
        </authorList>
    </citation>
    <scope>NUCLEOTIDE SEQUENCE</scope>
    <source>
        <strain evidence="10">Z-7014</strain>
    </source>
</reference>
<dbReference type="AlphaFoldDB" id="A0A931APM0"/>
<keyword evidence="6" id="KW-0862">Zinc</keyword>
<dbReference type="InterPro" id="IPR011650">
    <property type="entry name" value="Peptidase_M20_dimer"/>
</dbReference>
<evidence type="ECO:0000256" key="7">
    <source>
        <dbReference type="ARBA" id="ARBA00022997"/>
    </source>
</evidence>
<evidence type="ECO:0000313" key="11">
    <source>
        <dbReference type="Proteomes" id="UP000621436"/>
    </source>
</evidence>
<keyword evidence="4" id="KW-0479">Metal-binding</keyword>
<keyword evidence="3" id="KW-0645">Protease</keyword>
<evidence type="ECO:0000256" key="3">
    <source>
        <dbReference type="ARBA" id="ARBA00022670"/>
    </source>
</evidence>
<dbReference type="InterPro" id="IPR050072">
    <property type="entry name" value="Peptidase_M20A"/>
</dbReference>
<keyword evidence="11" id="KW-1185">Reference proteome</keyword>
<name>A0A931APM0_9FIRM</name>
<dbReference type="Gene3D" id="3.40.630.10">
    <property type="entry name" value="Zn peptidases"/>
    <property type="match status" value="1"/>
</dbReference>
<dbReference type="GO" id="GO:0008237">
    <property type="term" value="F:metallopeptidase activity"/>
    <property type="evidence" value="ECO:0007669"/>
    <property type="project" value="UniProtKB-KW"/>
</dbReference>
<dbReference type="GO" id="GO:0006508">
    <property type="term" value="P:proteolysis"/>
    <property type="evidence" value="ECO:0007669"/>
    <property type="project" value="UniProtKB-KW"/>
</dbReference>
<dbReference type="NCBIfam" id="NF005591">
    <property type="entry name" value="PRK07318.1"/>
    <property type="match status" value="1"/>
</dbReference>
<protein>
    <submittedName>
        <fullName evidence="10">Dipeptidase PepV</fullName>
    </submittedName>
</protein>
<evidence type="ECO:0000256" key="8">
    <source>
        <dbReference type="ARBA" id="ARBA00023049"/>
    </source>
</evidence>
<evidence type="ECO:0000256" key="6">
    <source>
        <dbReference type="ARBA" id="ARBA00022833"/>
    </source>
</evidence>
<dbReference type="Pfam" id="PF07687">
    <property type="entry name" value="M20_dimer"/>
    <property type="match status" value="1"/>
</dbReference>
<dbReference type="PANTHER" id="PTHR43808:SF31">
    <property type="entry name" value="N-ACETYL-L-CITRULLINE DEACETYLASE"/>
    <property type="match status" value="1"/>
</dbReference>
<dbReference type="Gene3D" id="3.30.70.360">
    <property type="match status" value="2"/>
</dbReference>
<evidence type="ECO:0000256" key="1">
    <source>
        <dbReference type="ARBA" id="ARBA00001947"/>
    </source>
</evidence>
<evidence type="ECO:0000256" key="2">
    <source>
        <dbReference type="ARBA" id="ARBA00006247"/>
    </source>
</evidence>
<dbReference type="InterPro" id="IPR036264">
    <property type="entry name" value="Bact_exopeptidase_dim_dom"/>
</dbReference>
<organism evidence="10 11">
    <name type="scientific">Halonatronomonas betaini</name>
    <dbReference type="NCBI Taxonomy" id="2778430"/>
    <lineage>
        <taxon>Bacteria</taxon>
        <taxon>Bacillati</taxon>
        <taxon>Bacillota</taxon>
        <taxon>Clostridia</taxon>
        <taxon>Halanaerobiales</taxon>
        <taxon>Halarsenatibacteraceae</taxon>
        <taxon>Halonatronomonas</taxon>
    </lineage>
</organism>
<dbReference type="SUPFAM" id="SSF55031">
    <property type="entry name" value="Bacterial exopeptidase dimerisation domain"/>
    <property type="match status" value="1"/>
</dbReference>
<comment type="cofactor">
    <cofactor evidence="1">
        <name>Zn(2+)</name>
        <dbReference type="ChEBI" id="CHEBI:29105"/>
    </cofactor>
</comment>
<dbReference type="InterPro" id="IPR002933">
    <property type="entry name" value="Peptidase_M20"/>
</dbReference>
<gene>
    <name evidence="10" type="primary">pepV</name>
    <name evidence="10" type="ORF">I0Q91_05875</name>
</gene>
<dbReference type="GO" id="GO:0006526">
    <property type="term" value="P:L-arginine biosynthetic process"/>
    <property type="evidence" value="ECO:0007669"/>
    <property type="project" value="TreeGrafter"/>
</dbReference>
<keyword evidence="8" id="KW-0482">Metalloprotease</keyword>
<keyword evidence="7" id="KW-0224">Dipeptidase</keyword>
<keyword evidence="5" id="KW-0378">Hydrolase</keyword>
<dbReference type="Proteomes" id="UP000621436">
    <property type="component" value="Unassembled WGS sequence"/>
</dbReference>
<proteinExistence type="inferred from homology"/>
<comment type="similarity">
    <text evidence="2">Belongs to the peptidase M20A family.</text>
</comment>
<dbReference type="Pfam" id="PF01546">
    <property type="entry name" value="Peptidase_M20"/>
    <property type="match status" value="1"/>
</dbReference>
<dbReference type="GO" id="GO:0008270">
    <property type="term" value="F:zinc ion binding"/>
    <property type="evidence" value="ECO:0007669"/>
    <property type="project" value="InterPro"/>
</dbReference>
<evidence type="ECO:0000259" key="9">
    <source>
        <dbReference type="Pfam" id="PF07687"/>
    </source>
</evidence>
<dbReference type="EMBL" id="JADPIE010000003">
    <property type="protein sequence ID" value="MBF8436597.1"/>
    <property type="molecule type" value="Genomic_DNA"/>
</dbReference>
<comment type="caution">
    <text evidence="10">The sequence shown here is derived from an EMBL/GenBank/DDBJ whole genome shotgun (WGS) entry which is preliminary data.</text>
</comment>
<dbReference type="PANTHER" id="PTHR43808">
    <property type="entry name" value="ACETYLORNITHINE DEACETYLASE"/>
    <property type="match status" value="1"/>
</dbReference>
<dbReference type="GO" id="GO:0016805">
    <property type="term" value="F:dipeptidase activity"/>
    <property type="evidence" value="ECO:0007669"/>
    <property type="project" value="UniProtKB-KW"/>
</dbReference>